<name>A0A7C2XPP9_9BACT</name>
<gene>
    <name evidence="8" type="primary">thiH</name>
    <name evidence="8" type="ORF">ENN98_05500</name>
</gene>
<keyword evidence="4" id="KW-0479">Metal-binding</keyword>
<feature type="domain" description="Radical SAM core" evidence="7">
    <location>
        <begin position="79"/>
        <end position="314"/>
    </location>
</feature>
<dbReference type="SMART" id="SM00876">
    <property type="entry name" value="BATS"/>
    <property type="match status" value="1"/>
</dbReference>
<sequence>MTSPVVISPSSAVPLLRLPDFATLSQQIRECGPNEVVAALGRERRTVSDLAALLSPAAETMLPDLARQAALITRQRFGRVIQLYAPLYLSSYCFNRCLYCGFSVDNEIPRRVLSLAEAEREAKILSRRGFEHILLVSGEAPAKLGVDYLEELARRLRDDFAAISIEVQPLKEEEYARLFAAGITAVAIYQETYDRRTYEEVHLGGPKADYDRRLEIPARVARAGMREVGLGALLGLADWRAEGLALGLHLAWLRKLAWRTGLTVSFPRLRPASGGFTPRVMVGEKNLSQLIFALRLFDPDVGLILSTREEQRYRDGMIGLGPTRYSAGSCTIPGGYGDSAADGEQFAIDDHRDLAEVAAAIRAKGHDPVRKDWDAIFQQR</sequence>
<dbReference type="AlphaFoldDB" id="A0A7C2XPP9"/>
<dbReference type="PROSITE" id="PS51918">
    <property type="entry name" value="RADICAL_SAM"/>
    <property type="match status" value="1"/>
</dbReference>
<dbReference type="EMBL" id="DSDS01000128">
    <property type="protein sequence ID" value="HET98133.1"/>
    <property type="molecule type" value="Genomic_DNA"/>
</dbReference>
<dbReference type="GO" id="GO:0005506">
    <property type="term" value="F:iron ion binding"/>
    <property type="evidence" value="ECO:0007669"/>
    <property type="project" value="InterPro"/>
</dbReference>
<dbReference type="SFLD" id="SFLDG01081">
    <property type="entry name" value="cleavage_of_the_Ca-Cb_bond_in"/>
    <property type="match status" value="1"/>
</dbReference>
<dbReference type="InterPro" id="IPR013785">
    <property type="entry name" value="Aldolase_TIM"/>
</dbReference>
<dbReference type="CDD" id="cd01335">
    <property type="entry name" value="Radical_SAM"/>
    <property type="match status" value="1"/>
</dbReference>
<comment type="cofactor">
    <cofactor evidence="1">
        <name>[4Fe-4S] cluster</name>
        <dbReference type="ChEBI" id="CHEBI:49883"/>
    </cofactor>
</comment>
<keyword evidence="2" id="KW-0004">4Fe-4S</keyword>
<dbReference type="InterPro" id="IPR010722">
    <property type="entry name" value="BATS_dom"/>
</dbReference>
<dbReference type="GO" id="GO:0051539">
    <property type="term" value="F:4 iron, 4 sulfur cluster binding"/>
    <property type="evidence" value="ECO:0007669"/>
    <property type="project" value="UniProtKB-KW"/>
</dbReference>
<dbReference type="Pfam" id="PF04055">
    <property type="entry name" value="Radical_SAM"/>
    <property type="match status" value="1"/>
</dbReference>
<dbReference type="SFLD" id="SFLDS00029">
    <property type="entry name" value="Radical_SAM"/>
    <property type="match status" value="1"/>
</dbReference>
<evidence type="ECO:0000256" key="4">
    <source>
        <dbReference type="ARBA" id="ARBA00022723"/>
    </source>
</evidence>
<dbReference type="GO" id="GO:0009228">
    <property type="term" value="P:thiamine biosynthetic process"/>
    <property type="evidence" value="ECO:0007669"/>
    <property type="project" value="InterPro"/>
</dbReference>
<dbReference type="Pfam" id="PF06968">
    <property type="entry name" value="BATS"/>
    <property type="match status" value="1"/>
</dbReference>
<keyword evidence="3" id="KW-0949">S-adenosyl-L-methionine</keyword>
<dbReference type="InterPro" id="IPR034428">
    <property type="entry name" value="ThiH/NoCL/HydG-like"/>
</dbReference>
<dbReference type="Gene3D" id="3.20.20.70">
    <property type="entry name" value="Aldolase class I"/>
    <property type="match status" value="1"/>
</dbReference>
<comment type="caution">
    <text evidence="8">The sequence shown here is derived from an EMBL/GenBank/DDBJ whole genome shotgun (WGS) entry which is preliminary data.</text>
</comment>
<dbReference type="PANTHER" id="PTHR43583">
    <property type="entry name" value="2-IMINOACETATE SYNTHASE"/>
    <property type="match status" value="1"/>
</dbReference>
<dbReference type="PANTHER" id="PTHR43583:SF1">
    <property type="entry name" value="2-IMINOACETATE SYNTHASE"/>
    <property type="match status" value="1"/>
</dbReference>
<proteinExistence type="predicted"/>
<evidence type="ECO:0000256" key="6">
    <source>
        <dbReference type="ARBA" id="ARBA00023014"/>
    </source>
</evidence>
<evidence type="ECO:0000313" key="8">
    <source>
        <dbReference type="EMBL" id="HET98133.1"/>
    </source>
</evidence>
<keyword evidence="5" id="KW-0408">Iron</keyword>
<evidence type="ECO:0000256" key="3">
    <source>
        <dbReference type="ARBA" id="ARBA00022691"/>
    </source>
</evidence>
<organism evidence="8">
    <name type="scientific">Desulfurivibrio alkaliphilus</name>
    <dbReference type="NCBI Taxonomy" id="427923"/>
    <lineage>
        <taxon>Bacteria</taxon>
        <taxon>Pseudomonadati</taxon>
        <taxon>Thermodesulfobacteriota</taxon>
        <taxon>Desulfobulbia</taxon>
        <taxon>Desulfobulbales</taxon>
        <taxon>Desulfobulbaceae</taxon>
        <taxon>Desulfurivibrio</taxon>
    </lineage>
</organism>
<evidence type="ECO:0000256" key="1">
    <source>
        <dbReference type="ARBA" id="ARBA00001966"/>
    </source>
</evidence>
<dbReference type="SFLD" id="SFLDG01060">
    <property type="entry name" value="BATS_domain_containing"/>
    <property type="match status" value="1"/>
</dbReference>
<dbReference type="Proteomes" id="UP000885986">
    <property type="component" value="Unassembled WGS sequence"/>
</dbReference>
<accession>A0A7C2XPP9</accession>
<dbReference type="SUPFAM" id="SSF102114">
    <property type="entry name" value="Radical SAM enzymes"/>
    <property type="match status" value="1"/>
</dbReference>
<dbReference type="InterPro" id="IPR058240">
    <property type="entry name" value="rSAM_sf"/>
</dbReference>
<evidence type="ECO:0000256" key="5">
    <source>
        <dbReference type="ARBA" id="ARBA00023004"/>
    </source>
</evidence>
<dbReference type="GO" id="GO:0003824">
    <property type="term" value="F:catalytic activity"/>
    <property type="evidence" value="ECO:0007669"/>
    <property type="project" value="InterPro"/>
</dbReference>
<dbReference type="SFLD" id="SFLDF00301">
    <property type="entry name" value="2-iminoacetate_synthase_(ThiH)"/>
    <property type="match status" value="1"/>
</dbReference>
<keyword evidence="6" id="KW-0411">Iron-sulfur</keyword>
<dbReference type="InterPro" id="IPR007197">
    <property type="entry name" value="rSAM"/>
</dbReference>
<dbReference type="InterPro" id="IPR012726">
    <property type="entry name" value="ThiH"/>
</dbReference>
<protein>
    <submittedName>
        <fullName evidence="8">2-iminoacetate synthase ThiH</fullName>
    </submittedName>
</protein>
<evidence type="ECO:0000256" key="2">
    <source>
        <dbReference type="ARBA" id="ARBA00022485"/>
    </source>
</evidence>
<evidence type="ECO:0000259" key="7">
    <source>
        <dbReference type="PROSITE" id="PS51918"/>
    </source>
</evidence>
<dbReference type="NCBIfam" id="TIGR02351">
    <property type="entry name" value="thiH"/>
    <property type="match status" value="1"/>
</dbReference>
<reference evidence="8" key="1">
    <citation type="journal article" date="2020" name="mSystems">
        <title>Genome- and Community-Level Interaction Insights into Carbon Utilization and Element Cycling Functions of Hydrothermarchaeota in Hydrothermal Sediment.</title>
        <authorList>
            <person name="Zhou Z."/>
            <person name="Liu Y."/>
            <person name="Xu W."/>
            <person name="Pan J."/>
            <person name="Luo Z.H."/>
            <person name="Li M."/>
        </authorList>
    </citation>
    <scope>NUCLEOTIDE SEQUENCE [LARGE SCALE GENOMIC DNA]</scope>
    <source>
        <strain evidence="8">SpSt-1224</strain>
    </source>
</reference>